<evidence type="ECO:0000256" key="7">
    <source>
        <dbReference type="ARBA" id="ARBA00022679"/>
    </source>
</evidence>
<comment type="similarity">
    <text evidence="13">Belongs to the LpxK family.</text>
</comment>
<dbReference type="GO" id="GO:0005886">
    <property type="term" value="C:plasma membrane"/>
    <property type="evidence" value="ECO:0007669"/>
    <property type="project" value="TreeGrafter"/>
</dbReference>
<evidence type="ECO:0000256" key="2">
    <source>
        <dbReference type="ARBA" id="ARBA00004870"/>
    </source>
</evidence>
<organism evidence="14 15">
    <name type="scientific">Thermovibrio guaymasensis</name>
    <dbReference type="NCBI Taxonomy" id="240167"/>
    <lineage>
        <taxon>Bacteria</taxon>
        <taxon>Pseudomonadati</taxon>
        <taxon>Aquificota</taxon>
        <taxon>Aquificia</taxon>
        <taxon>Desulfurobacteriales</taxon>
        <taxon>Desulfurobacteriaceae</taxon>
        <taxon>Thermovibrio</taxon>
    </lineage>
</organism>
<evidence type="ECO:0000256" key="1">
    <source>
        <dbReference type="ARBA" id="ARBA00002274"/>
    </source>
</evidence>
<dbReference type="Proteomes" id="UP000280881">
    <property type="component" value="Unassembled WGS sequence"/>
</dbReference>
<proteinExistence type="inferred from homology"/>
<dbReference type="UniPathway" id="UPA00359">
    <property type="reaction ID" value="UER00482"/>
</dbReference>
<dbReference type="InterPro" id="IPR027417">
    <property type="entry name" value="P-loop_NTPase"/>
</dbReference>
<dbReference type="OrthoDB" id="9789797at2"/>
<comment type="caution">
    <text evidence="14">The sequence shown here is derived from an EMBL/GenBank/DDBJ whole genome shotgun (WGS) entry which is preliminary data.</text>
</comment>
<keyword evidence="7 13" id="KW-0808">Transferase</keyword>
<evidence type="ECO:0000256" key="5">
    <source>
        <dbReference type="ARBA" id="ARBA00022516"/>
    </source>
</evidence>
<evidence type="ECO:0000256" key="11">
    <source>
        <dbReference type="ARBA" id="ARBA00023098"/>
    </source>
</evidence>
<dbReference type="EMBL" id="RBIE01000001">
    <property type="protein sequence ID" value="RKQ63516.1"/>
    <property type="molecule type" value="Genomic_DNA"/>
</dbReference>
<evidence type="ECO:0000256" key="8">
    <source>
        <dbReference type="ARBA" id="ARBA00022741"/>
    </source>
</evidence>
<evidence type="ECO:0000313" key="15">
    <source>
        <dbReference type="Proteomes" id="UP000280881"/>
    </source>
</evidence>
<gene>
    <name evidence="13" type="primary">lpxK</name>
    <name evidence="14" type="ORF">C7457_0390</name>
</gene>
<dbReference type="InterPro" id="IPR003758">
    <property type="entry name" value="LpxK"/>
</dbReference>
<evidence type="ECO:0000256" key="4">
    <source>
        <dbReference type="ARBA" id="ARBA00016436"/>
    </source>
</evidence>
<keyword evidence="10 13" id="KW-0067">ATP-binding</keyword>
<comment type="catalytic activity">
    <reaction evidence="13">
        <text>a lipid A disaccharide + ATP = a lipid IVA + ADP + H(+)</text>
        <dbReference type="Rhea" id="RHEA:67840"/>
        <dbReference type="ChEBI" id="CHEBI:15378"/>
        <dbReference type="ChEBI" id="CHEBI:30616"/>
        <dbReference type="ChEBI" id="CHEBI:176343"/>
        <dbReference type="ChEBI" id="CHEBI:176425"/>
        <dbReference type="ChEBI" id="CHEBI:456216"/>
        <dbReference type="EC" id="2.7.1.130"/>
    </reaction>
</comment>
<keyword evidence="9 13" id="KW-0418">Kinase</keyword>
<dbReference type="RefSeq" id="WP_121169761.1">
    <property type="nucleotide sequence ID" value="NZ_RBIE01000001.1"/>
</dbReference>
<evidence type="ECO:0000256" key="12">
    <source>
        <dbReference type="ARBA" id="ARBA00029757"/>
    </source>
</evidence>
<dbReference type="GO" id="GO:0009245">
    <property type="term" value="P:lipid A biosynthetic process"/>
    <property type="evidence" value="ECO:0007669"/>
    <property type="project" value="UniProtKB-UniRule"/>
</dbReference>
<dbReference type="PANTHER" id="PTHR42724:SF1">
    <property type="entry name" value="TETRAACYLDISACCHARIDE 4'-KINASE, MITOCHONDRIAL-RELATED"/>
    <property type="match status" value="1"/>
</dbReference>
<evidence type="ECO:0000256" key="13">
    <source>
        <dbReference type="HAMAP-Rule" id="MF_00409"/>
    </source>
</evidence>
<keyword evidence="11 13" id="KW-0443">Lipid metabolism</keyword>
<dbReference type="GO" id="GO:0005524">
    <property type="term" value="F:ATP binding"/>
    <property type="evidence" value="ECO:0007669"/>
    <property type="project" value="UniProtKB-UniRule"/>
</dbReference>
<reference evidence="14 15" key="1">
    <citation type="submission" date="2018-10" db="EMBL/GenBank/DDBJ databases">
        <title>Genomic Encyclopedia of Type Strains, Phase IV (KMG-IV): sequencing the most valuable type-strain genomes for metagenomic binning, comparative biology and taxonomic classification.</title>
        <authorList>
            <person name="Goeker M."/>
        </authorList>
    </citation>
    <scope>NUCLEOTIDE SEQUENCE [LARGE SCALE GENOMIC DNA]</scope>
    <source>
        <strain evidence="14 15">DSM 15521</strain>
    </source>
</reference>
<keyword evidence="5 13" id="KW-0444">Lipid biosynthesis</keyword>
<dbReference type="Pfam" id="PF02606">
    <property type="entry name" value="LpxK"/>
    <property type="match status" value="1"/>
</dbReference>
<dbReference type="HAMAP" id="MF_00409">
    <property type="entry name" value="LpxK"/>
    <property type="match status" value="1"/>
</dbReference>
<dbReference type="AlphaFoldDB" id="A0A420W882"/>
<protein>
    <recommendedName>
        <fullName evidence="4 13">Tetraacyldisaccharide 4'-kinase</fullName>
        <ecNumber evidence="3 13">2.7.1.130</ecNumber>
    </recommendedName>
    <alternativeName>
        <fullName evidence="12 13">Lipid A 4'-kinase</fullName>
    </alternativeName>
</protein>
<evidence type="ECO:0000256" key="3">
    <source>
        <dbReference type="ARBA" id="ARBA00012071"/>
    </source>
</evidence>
<keyword evidence="15" id="KW-1185">Reference proteome</keyword>
<sequence>MSLNEIRRKVLNREGLFSLLYPLLWLLSKLYCGVSSLRNYLYDSGFLNSTSFGLPVVSVGNIVAGGSGKTPLVESLYLYLEEAGFSPAIVTRGYRGKEKGPAFAKPQPEVFGDEASVYALKGYRTVVSKDKLKGIEFAFEKGSNVVILDDGFQYRKVRPTLNLVSVDPFNPFGDEHCLPLGLLREPISSLERADAFVITRANLVSSERLESLELFLKTFKKPIFIAQQHFKFWVDGEFKRTHPPQGEFVDVFCGIGNPDQFLKMIVDMGYRVRNYLVFEDHHVYTDEDLKRLSELENPVTTEKDLIKLKGRLRRVRAPVLKLEAYGLKEFILANVKNAQRSKEEKLEGDLAPSGVSSFKL</sequence>
<dbReference type="SUPFAM" id="SSF52540">
    <property type="entry name" value="P-loop containing nucleoside triphosphate hydrolases"/>
    <property type="match status" value="1"/>
</dbReference>
<dbReference type="NCBIfam" id="TIGR00682">
    <property type="entry name" value="lpxK"/>
    <property type="match status" value="1"/>
</dbReference>
<keyword evidence="8 13" id="KW-0547">Nucleotide-binding</keyword>
<evidence type="ECO:0000256" key="6">
    <source>
        <dbReference type="ARBA" id="ARBA00022556"/>
    </source>
</evidence>
<dbReference type="GO" id="GO:0009029">
    <property type="term" value="F:lipid-A 4'-kinase activity"/>
    <property type="evidence" value="ECO:0007669"/>
    <property type="project" value="UniProtKB-UniRule"/>
</dbReference>
<feature type="binding site" evidence="13">
    <location>
        <begin position="63"/>
        <end position="70"/>
    </location>
    <ligand>
        <name>ATP</name>
        <dbReference type="ChEBI" id="CHEBI:30616"/>
    </ligand>
</feature>
<comment type="function">
    <text evidence="1 13">Transfers the gamma-phosphate of ATP to the 4'-position of a tetraacyldisaccharide 1-phosphate intermediate (termed DS-1-P) to form tetraacyldisaccharide 1,4'-bis-phosphate (lipid IVA).</text>
</comment>
<dbReference type="EC" id="2.7.1.130" evidence="3 13"/>
<evidence type="ECO:0000256" key="10">
    <source>
        <dbReference type="ARBA" id="ARBA00022840"/>
    </source>
</evidence>
<evidence type="ECO:0000256" key="9">
    <source>
        <dbReference type="ARBA" id="ARBA00022777"/>
    </source>
</evidence>
<comment type="pathway">
    <text evidence="2 13">Glycolipid biosynthesis; lipid IV(A) biosynthesis; lipid IV(A) from (3R)-3-hydroxytetradecanoyl-[acyl-carrier-protein] and UDP-N-acetyl-alpha-D-glucosamine: step 6/6.</text>
</comment>
<keyword evidence="6 13" id="KW-0441">Lipid A biosynthesis</keyword>
<accession>A0A420W882</accession>
<dbReference type="PANTHER" id="PTHR42724">
    <property type="entry name" value="TETRAACYLDISACCHARIDE 4'-KINASE"/>
    <property type="match status" value="1"/>
</dbReference>
<name>A0A420W882_9BACT</name>
<dbReference type="GO" id="GO:0009244">
    <property type="term" value="P:lipopolysaccharide core region biosynthetic process"/>
    <property type="evidence" value="ECO:0007669"/>
    <property type="project" value="TreeGrafter"/>
</dbReference>
<evidence type="ECO:0000313" key="14">
    <source>
        <dbReference type="EMBL" id="RKQ63516.1"/>
    </source>
</evidence>